<feature type="compositionally biased region" description="Polar residues" evidence="1">
    <location>
        <begin position="469"/>
        <end position="483"/>
    </location>
</feature>
<evidence type="ECO:0000313" key="3">
    <source>
        <dbReference type="Proteomes" id="UP000007799"/>
    </source>
</evidence>
<feature type="compositionally biased region" description="Polar residues" evidence="1">
    <location>
        <begin position="1"/>
        <end position="22"/>
    </location>
</feature>
<feature type="region of interest" description="Disordered" evidence="1">
    <location>
        <begin position="1"/>
        <end position="37"/>
    </location>
</feature>
<feature type="compositionally biased region" description="Low complexity" evidence="1">
    <location>
        <begin position="401"/>
        <end position="412"/>
    </location>
</feature>
<dbReference type="EMBL" id="GL832995">
    <property type="protein sequence ID" value="EGD81148.1"/>
    <property type="molecule type" value="Genomic_DNA"/>
</dbReference>
<dbReference type="InParanoid" id="F2USN9"/>
<dbReference type="AlphaFoldDB" id="F2USN9"/>
<feature type="compositionally biased region" description="Basic and acidic residues" evidence="1">
    <location>
        <begin position="791"/>
        <end position="828"/>
    </location>
</feature>
<keyword evidence="2" id="KW-0418">Kinase</keyword>
<feature type="region of interest" description="Disordered" evidence="1">
    <location>
        <begin position="787"/>
        <end position="828"/>
    </location>
</feature>
<dbReference type="SUPFAM" id="SSF56112">
    <property type="entry name" value="Protein kinase-like (PK-like)"/>
    <property type="match status" value="1"/>
</dbReference>
<proteinExistence type="predicted"/>
<gene>
    <name evidence="2" type="ORF">PTSG_11187</name>
</gene>
<dbReference type="GeneID" id="16068355"/>
<name>F2USN9_SALR5</name>
<feature type="compositionally biased region" description="Basic and acidic residues" evidence="1">
    <location>
        <begin position="540"/>
        <end position="549"/>
    </location>
</feature>
<feature type="compositionally biased region" description="Basic and acidic residues" evidence="1">
    <location>
        <begin position="172"/>
        <end position="183"/>
    </location>
</feature>
<feature type="compositionally biased region" description="Low complexity" evidence="1">
    <location>
        <begin position="430"/>
        <end position="444"/>
    </location>
</feature>
<dbReference type="RefSeq" id="XP_004987833.1">
    <property type="nucleotide sequence ID" value="XM_004987776.1"/>
</dbReference>
<accession>F2USN9</accession>
<protein>
    <submittedName>
        <fullName evidence="2">Serine/threonine protein kinase</fullName>
    </submittedName>
</protein>
<dbReference type="KEGG" id="sre:PTSG_11187"/>
<keyword evidence="3" id="KW-1185">Reference proteome</keyword>
<organism evidence="3">
    <name type="scientific">Salpingoeca rosetta (strain ATCC 50818 / BSB-021)</name>
    <dbReference type="NCBI Taxonomy" id="946362"/>
    <lineage>
        <taxon>Eukaryota</taxon>
        <taxon>Choanoflagellata</taxon>
        <taxon>Craspedida</taxon>
        <taxon>Salpingoecidae</taxon>
        <taxon>Salpingoeca</taxon>
    </lineage>
</organism>
<dbReference type="InterPro" id="IPR011009">
    <property type="entry name" value="Kinase-like_dom_sf"/>
</dbReference>
<dbReference type="GO" id="GO:0004674">
    <property type="term" value="F:protein serine/threonine kinase activity"/>
    <property type="evidence" value="ECO:0007669"/>
    <property type="project" value="UniProtKB-KW"/>
</dbReference>
<reference evidence="2" key="1">
    <citation type="submission" date="2009-08" db="EMBL/GenBank/DDBJ databases">
        <title>Annotation of Salpingoeca rosetta.</title>
        <authorList>
            <consortium name="The Broad Institute Genome Sequencing Platform"/>
            <person name="Russ C."/>
            <person name="Cuomo C."/>
            <person name="Burger G."/>
            <person name="Gray M.W."/>
            <person name="Holland P.W.H."/>
            <person name="King N."/>
            <person name="Lang F.B.F."/>
            <person name="Roger A.J."/>
            <person name="Ruiz-Trillo I."/>
            <person name="Young S.K."/>
            <person name="Zeng Q."/>
            <person name="Gargeya S."/>
            <person name="Alvarado L."/>
            <person name="Berlin A."/>
            <person name="Chapman S.B."/>
            <person name="Chen Z."/>
            <person name="Freedman E."/>
            <person name="Gellesch M."/>
            <person name="Goldberg J."/>
            <person name="Griggs A."/>
            <person name="Gujja S."/>
            <person name="Heilman E."/>
            <person name="Heiman D."/>
            <person name="Howarth C."/>
            <person name="Mehta T."/>
            <person name="Neiman D."/>
            <person name="Pearson M."/>
            <person name="Roberts A."/>
            <person name="Saif S."/>
            <person name="Shea T."/>
            <person name="Shenoy N."/>
            <person name="Sisk P."/>
            <person name="Stolte C."/>
            <person name="Sykes S."/>
            <person name="White J."/>
            <person name="Yandava C."/>
            <person name="Haas B."/>
            <person name="Nusbaum C."/>
            <person name="Birren B."/>
        </authorList>
    </citation>
    <scope>NUCLEOTIDE SEQUENCE [LARGE SCALE GENOMIC DNA]</scope>
    <source>
        <strain evidence="2">ATCC 50818</strain>
    </source>
</reference>
<sequence length="847" mass="94215">MTAAQASTPGEDSNNSTAMSSSEKGKTKEPELMTSLSTNDAGVLARAYLQAATDEFNNLLGDAQLGPDSDYHTSVEQIKTIAAKYDLKASPVSPKYKAKNYVKSLLEEPYTQNIKNLLQQVRSVLDEKKQIPMDDVEDFLQKLDNVTRKGLSEEQRQFRQALESSVTPSSAAKEKEKDKDSAHRTVYAQPFSAELLCPNWHLHNEGFQRAVDQGTKRGFGFLVPKRETLFNDRMQAPLIRACGDAKVDVKSHASFESDPAVVADYVVRLMSNYFFYPLLLELKIDDSKQTQDAAKAQVLEYASRAIKSAGSQWRALKGYLFPFAITVCGKKVSVYACTLGDEVHGDEAFPSVLHTKLCDTDLEKLGNVIEWLLDEEHMAHYENISAIAQGRLSTLEEHPNENGNATTSSASTSDKEEAAQSESPPPPPQQQHAQAPGTKTATGKTKPKSKPPRKQQQRQQAKGDRPITRSVSRVSQTRGTGRSDSGKKKARPSTAQRRQQAGRSRSPTPPQRQRQHAQAAGSPTTPATVPKHTKAATKTDTADSSKQEQHQLAVTKAARARSARVAARYEMCVFKGGKKTVSVALVNGEVLKVCGGHEIGAANEASNERKGWQHVYPEEPVKVHERSRPVFACPDLSNHITVENVESEDMDDGQVLEAAAEYLLRLSKRDLCHCDIRSHNILRNGCIVDFGFLHSPVSDPEQKKKKKLPKSYSTKLRERPRKWLLGKATDYYPKVVLDWESLLFSYVFWDDSVANAMFRLLQGKVILLEWLDAKLDKLDKDEKQATAALQDKSDDDKKEETAALQDKSDEDKKEETAALQDKSDDDKKEETAALLRNIMQHIACAYF</sequence>
<feature type="compositionally biased region" description="Basic residues" evidence="1">
    <location>
        <begin position="445"/>
        <end position="456"/>
    </location>
</feature>
<keyword evidence="2" id="KW-0723">Serine/threonine-protein kinase</keyword>
<evidence type="ECO:0000256" key="1">
    <source>
        <dbReference type="SAM" id="MobiDB-lite"/>
    </source>
</evidence>
<evidence type="ECO:0000313" key="2">
    <source>
        <dbReference type="EMBL" id="EGD81148.1"/>
    </source>
</evidence>
<dbReference type="Proteomes" id="UP000007799">
    <property type="component" value="Unassembled WGS sequence"/>
</dbReference>
<feature type="region of interest" description="Disordered" evidence="1">
    <location>
        <begin position="157"/>
        <end position="183"/>
    </location>
</feature>
<feature type="compositionally biased region" description="Low complexity" evidence="1">
    <location>
        <begin position="495"/>
        <end position="506"/>
    </location>
</feature>
<keyword evidence="2" id="KW-0808">Transferase</keyword>
<feature type="region of interest" description="Disordered" evidence="1">
    <location>
        <begin position="396"/>
        <end position="555"/>
    </location>
</feature>